<feature type="binding site" evidence="8">
    <location>
        <position position="89"/>
    </location>
    <ligand>
        <name>Mg(2+)</name>
        <dbReference type="ChEBI" id="CHEBI:18420"/>
    </ligand>
</feature>
<keyword evidence="9" id="KW-0812">Transmembrane</keyword>
<evidence type="ECO:0000256" key="1">
    <source>
        <dbReference type="ARBA" id="ARBA00001946"/>
    </source>
</evidence>
<dbReference type="EMBL" id="JAYFUM010000016">
    <property type="protein sequence ID" value="MEA5140312.1"/>
    <property type="molecule type" value="Genomic_DNA"/>
</dbReference>
<keyword evidence="3 8" id="KW-0540">Nuclease</keyword>
<comment type="cofactor">
    <cofactor evidence="1 8">
        <name>Mg(2+)</name>
        <dbReference type="ChEBI" id="CHEBI:18420"/>
    </cofactor>
</comment>
<dbReference type="Pfam" id="PF01850">
    <property type="entry name" value="PIN"/>
    <property type="match status" value="1"/>
</dbReference>
<dbReference type="SUPFAM" id="SSF88723">
    <property type="entry name" value="PIN domain-like"/>
    <property type="match status" value="1"/>
</dbReference>
<dbReference type="InterPro" id="IPR050556">
    <property type="entry name" value="Type_II_TA_system_RNase"/>
</dbReference>
<comment type="similarity">
    <text evidence="7 8">Belongs to the PINc/VapC protein family.</text>
</comment>
<keyword evidence="5 8" id="KW-0378">Hydrolase</keyword>
<dbReference type="PANTHER" id="PTHR33653:SF1">
    <property type="entry name" value="RIBONUCLEASE VAPC2"/>
    <property type="match status" value="1"/>
</dbReference>
<evidence type="ECO:0000256" key="5">
    <source>
        <dbReference type="ARBA" id="ARBA00022801"/>
    </source>
</evidence>
<dbReference type="InterPro" id="IPR022907">
    <property type="entry name" value="VapC_family"/>
</dbReference>
<keyword evidence="12" id="KW-1185">Reference proteome</keyword>
<comment type="caution">
    <text evidence="11">The sequence shown here is derived from an EMBL/GenBank/DDBJ whole genome shotgun (WGS) entry which is preliminary data.</text>
</comment>
<evidence type="ECO:0000256" key="3">
    <source>
        <dbReference type="ARBA" id="ARBA00022722"/>
    </source>
</evidence>
<comment type="function">
    <text evidence="8">Toxic component of a toxin-antitoxin (TA) system. An RNase.</text>
</comment>
<keyword evidence="9" id="KW-0472">Membrane</keyword>
<dbReference type="PANTHER" id="PTHR33653">
    <property type="entry name" value="RIBONUCLEASE VAPC2"/>
    <property type="match status" value="1"/>
</dbReference>
<feature type="transmembrane region" description="Helical" evidence="9">
    <location>
        <begin position="83"/>
        <end position="104"/>
    </location>
</feature>
<dbReference type="InterPro" id="IPR002716">
    <property type="entry name" value="PIN_dom"/>
</dbReference>
<feature type="domain" description="PIN" evidence="10">
    <location>
        <begin position="6"/>
        <end position="115"/>
    </location>
</feature>
<reference evidence="11 12" key="1">
    <citation type="submission" date="2023-12" db="EMBL/GenBank/DDBJ databases">
        <title>Novel species of the genus Arcicella isolated from rivers.</title>
        <authorList>
            <person name="Lu H."/>
        </authorList>
    </citation>
    <scope>NUCLEOTIDE SEQUENCE [LARGE SCALE GENOMIC DNA]</scope>
    <source>
        <strain evidence="11 12">KCTC 23307</strain>
    </source>
</reference>
<evidence type="ECO:0000259" key="10">
    <source>
        <dbReference type="Pfam" id="PF01850"/>
    </source>
</evidence>
<organism evidence="11 12">
    <name type="scientific">Arcicella rigui</name>
    <dbReference type="NCBI Taxonomy" id="797020"/>
    <lineage>
        <taxon>Bacteria</taxon>
        <taxon>Pseudomonadati</taxon>
        <taxon>Bacteroidota</taxon>
        <taxon>Cytophagia</taxon>
        <taxon>Cytophagales</taxon>
        <taxon>Flectobacillaceae</taxon>
        <taxon>Arcicella</taxon>
    </lineage>
</organism>
<keyword evidence="6 8" id="KW-0460">Magnesium</keyword>
<evidence type="ECO:0000313" key="12">
    <source>
        <dbReference type="Proteomes" id="UP001302949"/>
    </source>
</evidence>
<keyword evidence="4 8" id="KW-0479">Metal-binding</keyword>
<protein>
    <recommendedName>
        <fullName evidence="8">Ribonuclease VapC</fullName>
        <shortName evidence="8">RNase VapC</shortName>
        <ecNumber evidence="8">3.1.-.-</ecNumber>
    </recommendedName>
    <alternativeName>
        <fullName evidence="8">Toxin VapC</fullName>
    </alternativeName>
</protein>
<dbReference type="Proteomes" id="UP001302949">
    <property type="component" value="Unassembled WGS sequence"/>
</dbReference>
<evidence type="ECO:0000256" key="4">
    <source>
        <dbReference type="ARBA" id="ARBA00022723"/>
    </source>
</evidence>
<keyword evidence="9" id="KW-1133">Transmembrane helix</keyword>
<dbReference type="Gene3D" id="3.40.50.1010">
    <property type="entry name" value="5'-nuclease"/>
    <property type="match status" value="1"/>
</dbReference>
<dbReference type="InterPro" id="IPR029060">
    <property type="entry name" value="PIN-like_dom_sf"/>
</dbReference>
<accession>A0ABU5QCE1</accession>
<dbReference type="RefSeq" id="WP_323297467.1">
    <property type="nucleotide sequence ID" value="NZ_JAYFUM010000016.1"/>
</dbReference>
<feature type="binding site" evidence="8">
    <location>
        <position position="9"/>
    </location>
    <ligand>
        <name>Mg(2+)</name>
        <dbReference type="ChEBI" id="CHEBI:18420"/>
    </ligand>
</feature>
<gene>
    <name evidence="8" type="primary">vapC</name>
    <name evidence="11" type="ORF">VB248_14265</name>
</gene>
<keyword evidence="8" id="KW-0800">Toxin</keyword>
<sequence length="125" mass="14292">MSGNKILIDTNIAIYLFNGDDDLGNILQDTEAYVSFINQLELLGHKTITPQEENWLELFLEECNIMDFNKGIKDITIRLRRKYALKLPDAIVASTAIFLGIPLISADRHFDKIAELTFILYESNK</sequence>
<evidence type="ECO:0000256" key="9">
    <source>
        <dbReference type="SAM" id="Phobius"/>
    </source>
</evidence>
<evidence type="ECO:0000256" key="6">
    <source>
        <dbReference type="ARBA" id="ARBA00022842"/>
    </source>
</evidence>
<evidence type="ECO:0000256" key="8">
    <source>
        <dbReference type="HAMAP-Rule" id="MF_00265"/>
    </source>
</evidence>
<dbReference type="EC" id="3.1.-.-" evidence="8"/>
<evidence type="ECO:0000256" key="7">
    <source>
        <dbReference type="ARBA" id="ARBA00038093"/>
    </source>
</evidence>
<evidence type="ECO:0000256" key="2">
    <source>
        <dbReference type="ARBA" id="ARBA00022649"/>
    </source>
</evidence>
<dbReference type="CDD" id="cd18738">
    <property type="entry name" value="PIN_VapC4-5_FitB-like"/>
    <property type="match status" value="1"/>
</dbReference>
<evidence type="ECO:0000313" key="11">
    <source>
        <dbReference type="EMBL" id="MEA5140312.1"/>
    </source>
</evidence>
<dbReference type="HAMAP" id="MF_00265">
    <property type="entry name" value="VapC_Nob1"/>
    <property type="match status" value="1"/>
</dbReference>
<proteinExistence type="inferred from homology"/>
<keyword evidence="2 8" id="KW-1277">Toxin-antitoxin system</keyword>
<name>A0ABU5QCE1_9BACT</name>